<dbReference type="SUPFAM" id="SSF56281">
    <property type="entry name" value="Metallo-hydrolase/oxidoreductase"/>
    <property type="match status" value="1"/>
</dbReference>
<gene>
    <name evidence="2" type="primary">LOC105048409</name>
</gene>
<protein>
    <submittedName>
        <fullName evidence="2">Uncharacterized protein LOC105048409 isoform X3</fullName>
    </submittedName>
</protein>
<accession>A0A6I9RG56</accession>
<evidence type="ECO:0000313" key="1">
    <source>
        <dbReference type="Proteomes" id="UP000504607"/>
    </source>
</evidence>
<organism evidence="1 2">
    <name type="scientific">Elaeis guineensis var. tenera</name>
    <name type="common">Oil palm</name>
    <dbReference type="NCBI Taxonomy" id="51953"/>
    <lineage>
        <taxon>Eukaryota</taxon>
        <taxon>Viridiplantae</taxon>
        <taxon>Streptophyta</taxon>
        <taxon>Embryophyta</taxon>
        <taxon>Tracheophyta</taxon>
        <taxon>Spermatophyta</taxon>
        <taxon>Magnoliopsida</taxon>
        <taxon>Liliopsida</taxon>
        <taxon>Arecaceae</taxon>
        <taxon>Arecoideae</taxon>
        <taxon>Cocoseae</taxon>
        <taxon>Elaeidinae</taxon>
        <taxon>Elaeis</taxon>
    </lineage>
</organism>
<reference evidence="2" key="1">
    <citation type="submission" date="2025-08" db="UniProtKB">
        <authorList>
            <consortium name="RefSeq"/>
        </authorList>
    </citation>
    <scope>IDENTIFICATION</scope>
</reference>
<sequence>MAVFRIAAVIKKPSGEDFLVVRQSPPPPQPEEEYQKFVDSDLWDLPSAPLNPLEGKFRTEPLIEGADALSDKLDLRRFDVYSALNQVLLQAGLVNPIMGSWQLLKYVEEADFGPEPRVDTIFILGRLESEEEILQESCKWLSMESTLKLLLEVKASVDRVGPFVAIGLLPDSAETSRLRTTSTLHCQEYPPGIMLVPMKSRTREPFHTTNLVVMVPSNVTDKSEHSSFITYGDALLMDPGCCSQLHVEVFQLSRNAILMLLCWCMKIPWAALVKGHTDGHLALLHVSTNALVVGDHCVGQGSAVLDVSSGGNMKDYFQTTYRFLDLSPHVLVPMHGRINLWPKQMLCGYLKHRRDRELSILRAIESGAETLFDIIAKSYPGLDIKLWLLASSNVRLHVDHLAHQQKLPKDFSMKKFQATCGVHFTSRWIWTCLKRTNAFKVLAIIGVGGLAIAFGRKWKFGG</sequence>
<dbReference type="Gene3D" id="3.60.15.10">
    <property type="entry name" value="Ribonuclease Z/Hydroxyacylglutathione hydrolase-like"/>
    <property type="match status" value="1"/>
</dbReference>
<dbReference type="GO" id="GO:0009536">
    <property type="term" value="C:plastid"/>
    <property type="evidence" value="ECO:0007669"/>
    <property type="project" value="TreeGrafter"/>
</dbReference>
<dbReference type="AlphaFoldDB" id="A0A6I9RG56"/>
<proteinExistence type="predicted"/>
<dbReference type="RefSeq" id="XP_010926009.1">
    <property type="nucleotide sequence ID" value="XM_010927707.3"/>
</dbReference>
<dbReference type="Proteomes" id="UP000504607">
    <property type="component" value="Chromosome 7"/>
</dbReference>
<dbReference type="FunFam" id="1.10.10.10:FF:000534">
    <property type="entry name" value="Metallo-hydrolase/oxidoreductase superfamily protein"/>
    <property type="match status" value="1"/>
</dbReference>
<dbReference type="InterPro" id="IPR050662">
    <property type="entry name" value="Sec-metab_biosynth-thioest"/>
</dbReference>
<evidence type="ECO:0000313" key="2">
    <source>
        <dbReference type="RefSeq" id="XP_010926009.1"/>
    </source>
</evidence>
<keyword evidence="1" id="KW-1185">Reference proteome</keyword>
<dbReference type="PANTHER" id="PTHR23131">
    <property type="entry name" value="ENDORIBONUCLEASE LACTB2"/>
    <property type="match status" value="1"/>
</dbReference>
<dbReference type="InterPro" id="IPR036388">
    <property type="entry name" value="WH-like_DNA-bd_sf"/>
</dbReference>
<dbReference type="PANTHER" id="PTHR23131:SF0">
    <property type="entry name" value="ENDORIBONUCLEASE LACTB2"/>
    <property type="match status" value="1"/>
</dbReference>
<dbReference type="Gene3D" id="1.10.10.10">
    <property type="entry name" value="Winged helix-like DNA-binding domain superfamily/Winged helix DNA-binding domain"/>
    <property type="match status" value="1"/>
</dbReference>
<dbReference type="OrthoDB" id="17458at2759"/>
<dbReference type="InterPro" id="IPR036866">
    <property type="entry name" value="RibonucZ/Hydroxyglut_hydro"/>
</dbReference>
<name>A0A6I9RG56_ELAGV</name>